<dbReference type="PANTHER" id="PTHR39210:SF1">
    <property type="entry name" value="HEPARIN-SULFATE LYASE"/>
    <property type="match status" value="1"/>
</dbReference>
<evidence type="ECO:0000313" key="2">
    <source>
        <dbReference type="Proteomes" id="UP000824109"/>
    </source>
</evidence>
<evidence type="ECO:0000313" key="1">
    <source>
        <dbReference type="EMBL" id="HIU57944.1"/>
    </source>
</evidence>
<dbReference type="AlphaFoldDB" id="A0A9D1MD34"/>
<dbReference type="Proteomes" id="UP000824109">
    <property type="component" value="Unassembled WGS sequence"/>
</dbReference>
<name>A0A9D1MD34_9FIRM</name>
<gene>
    <name evidence="1" type="ORF">IAA61_09090</name>
</gene>
<dbReference type="PANTHER" id="PTHR39210">
    <property type="entry name" value="HEPARIN-SULFATE LYASE"/>
    <property type="match status" value="1"/>
</dbReference>
<dbReference type="Gene3D" id="2.70.98.70">
    <property type="match status" value="1"/>
</dbReference>
<evidence type="ECO:0008006" key="3">
    <source>
        <dbReference type="Google" id="ProtNLM"/>
    </source>
</evidence>
<sequence>MNSGVYDIESWDRKGNCYVYPDTPKGNNWYDHGLVPKNDFTADLYGWYGFTFETEVHGTEEIEVKAGLLDFGEVNVEEVIDFYTWRGTVCGDGMVKVWVPLCRFDLLSTMPAKWRFLRSVETNREVSGFRAVKSRAVAAEAEILSKPAEAGEKVSYELRLINCTDSTQAVTLGLEKTGYEVCEVHMPERVTLLAPYEEKSVSVEVTMSERVAEGGFEKQRIEVISNGGDGEIIELYTVRHMAHPYIVCTESGWDEVKEKAEKYEWAESIAKTYIKRAEEWEIPDYAENADYLFITDNAHKCFNSAVAWKLTGRDEFAEKSAEFLRRVSDREKGYPVKMKACHQQLVHEGEFFKSCAKAYDLIHDCGVISDELHEDIHNTFRIFMKFFDWALCDGGISNWSLAEIAGALYCAMAVQDRAMIERFVFGTGGAMAHLQAGVYDDGWWCECTIGYNQMAAGLFSEYTVALRPWGIDIANMRVPAQYSNKVHFRNKHADGLSWDIYGGTKRNYRCIEDLWDSLVALANYRSVVQGVNDSAEEKFEGASSVAFDSRYDIAYAIYKKPEYAEIIKNAGEGAFRDLFHGVAELPDVKSDVHKKSCYFDNGGISVLRTRAEGRSDEEQFEISLKYGSHGGAHGHYDRCALNAVSRYGKALFNPENVWYSYGTFMYKFYVQNSISHNMVTADLKLQDPQEGKQLLFHSGDLFKASAVENCAAWSNPPYGGWRVRPEEPTFEERTWAEGRYVYIPENAPEYTTRTDFTEKIMQRRMAVLLDDCVICFDYIKGENEHTYHCIYHLPGLNGIGNDSMRLTGHTEQLAADPLSSAQFITDVDRYSGSGTTRLSFGFEYDEKVSAKAPWLLSPFRSGHNVPGYLNTDLYYVENGETELIVGCDPEYYPVSKRLFYSVTDGSDILAEGKFGAWILGRDHIDIDVSGRSKIELHVRTEDGTIDHDAVRETVRTIFWGDPYFETSDGKRIYLSELGYTTENIDNGNGIGVDYAGGPVKIQTKLYEKAVPGDVMDKSREGVVTVDISGIDAVRFVSDIGGDYPVGDESARRRFIALEKKGRSASFVSILEPHMGDRMIVSAEPAENGVRITFADGRMSDVEVFGLDTSEPNVSVTEYKDGVPVRTESAKGVEKWSI</sequence>
<reference evidence="1" key="2">
    <citation type="journal article" date="2021" name="PeerJ">
        <title>Extensive microbial diversity within the chicken gut microbiome revealed by metagenomics and culture.</title>
        <authorList>
            <person name="Gilroy R."/>
            <person name="Ravi A."/>
            <person name="Getino M."/>
            <person name="Pursley I."/>
            <person name="Horton D.L."/>
            <person name="Alikhan N.F."/>
            <person name="Baker D."/>
            <person name="Gharbi K."/>
            <person name="Hall N."/>
            <person name="Watson M."/>
            <person name="Adriaenssens E.M."/>
            <person name="Foster-Nyarko E."/>
            <person name="Jarju S."/>
            <person name="Secka A."/>
            <person name="Antonio M."/>
            <person name="Oren A."/>
            <person name="Chaudhuri R.R."/>
            <person name="La Ragione R."/>
            <person name="Hildebrand F."/>
            <person name="Pallen M.J."/>
        </authorList>
    </citation>
    <scope>NUCLEOTIDE SEQUENCE</scope>
    <source>
        <strain evidence="1">USAMLcec3-3695</strain>
    </source>
</reference>
<dbReference type="Gene3D" id="1.50.10.100">
    <property type="entry name" value="Chondroitin AC/alginate lyase"/>
    <property type="match status" value="1"/>
</dbReference>
<accession>A0A9D1MD34</accession>
<reference evidence="1" key="1">
    <citation type="submission" date="2020-10" db="EMBL/GenBank/DDBJ databases">
        <authorList>
            <person name="Gilroy R."/>
        </authorList>
    </citation>
    <scope>NUCLEOTIDE SEQUENCE</scope>
    <source>
        <strain evidence="1">USAMLcec3-3695</strain>
    </source>
</reference>
<organism evidence="1 2">
    <name type="scientific">Candidatus Ornithomonoglobus merdipullorum</name>
    <dbReference type="NCBI Taxonomy" id="2840895"/>
    <lineage>
        <taxon>Bacteria</taxon>
        <taxon>Bacillati</taxon>
        <taxon>Bacillota</taxon>
        <taxon>Clostridia</taxon>
        <taxon>Candidatus Ornithomonoglobus</taxon>
    </lineage>
</organism>
<comment type="caution">
    <text evidence="1">The sequence shown here is derived from an EMBL/GenBank/DDBJ whole genome shotgun (WGS) entry which is preliminary data.</text>
</comment>
<dbReference type="SUPFAM" id="SSF48230">
    <property type="entry name" value="Chondroitin AC/alginate lyase"/>
    <property type="match status" value="1"/>
</dbReference>
<protein>
    <recommendedName>
        <fullName evidence="3">Heparinase II/III-like protein</fullName>
    </recommendedName>
</protein>
<proteinExistence type="predicted"/>
<dbReference type="InterPro" id="IPR008929">
    <property type="entry name" value="Chondroitin_lyas"/>
</dbReference>
<dbReference type="EMBL" id="DVNB01000091">
    <property type="protein sequence ID" value="HIU57944.1"/>
    <property type="molecule type" value="Genomic_DNA"/>
</dbReference>